<feature type="region of interest" description="Disordered" evidence="6">
    <location>
        <begin position="79"/>
        <end position="100"/>
    </location>
</feature>
<evidence type="ECO:0000256" key="4">
    <source>
        <dbReference type="ARBA" id="ARBA00022833"/>
    </source>
</evidence>
<evidence type="ECO:0000256" key="3">
    <source>
        <dbReference type="ARBA" id="ARBA00022771"/>
    </source>
</evidence>
<evidence type="ECO:0000313" key="9">
    <source>
        <dbReference type="Proteomes" id="UP000663879"/>
    </source>
</evidence>
<keyword evidence="9" id="KW-1185">Reference proteome</keyword>
<dbReference type="FunFam" id="2.40.50.140:FF:000041">
    <property type="entry name" value="Replication protein A subunit"/>
    <property type="match status" value="1"/>
</dbReference>
<comment type="caution">
    <text evidence="8">The sequence shown here is derived from an EMBL/GenBank/DDBJ whole genome shotgun (WGS) entry which is preliminary data.</text>
</comment>
<evidence type="ECO:0000259" key="7">
    <source>
        <dbReference type="Pfam" id="PF16900"/>
    </source>
</evidence>
<dbReference type="SUPFAM" id="SSF50249">
    <property type="entry name" value="Nucleic acid-binding proteins"/>
    <property type="match status" value="2"/>
</dbReference>
<dbReference type="CDD" id="cd04475">
    <property type="entry name" value="RPA1_DBD_B"/>
    <property type="match status" value="1"/>
</dbReference>
<dbReference type="GO" id="GO:0003677">
    <property type="term" value="F:DNA binding"/>
    <property type="evidence" value="ECO:0007669"/>
    <property type="project" value="UniProtKB-KW"/>
</dbReference>
<evidence type="ECO:0000256" key="6">
    <source>
        <dbReference type="SAM" id="MobiDB-lite"/>
    </source>
</evidence>
<proteinExistence type="inferred from homology"/>
<dbReference type="EMBL" id="CAJNOC010005778">
    <property type="protein sequence ID" value="CAF1061815.1"/>
    <property type="molecule type" value="Genomic_DNA"/>
</dbReference>
<keyword evidence="4" id="KW-0862">Zinc</keyword>
<dbReference type="GO" id="GO:0008270">
    <property type="term" value="F:zinc ion binding"/>
    <property type="evidence" value="ECO:0007669"/>
    <property type="project" value="UniProtKB-KW"/>
</dbReference>
<dbReference type="Pfam" id="PF16900">
    <property type="entry name" value="REPA_OB_2"/>
    <property type="match status" value="1"/>
</dbReference>
<evidence type="ECO:0000256" key="5">
    <source>
        <dbReference type="ARBA" id="ARBA00023125"/>
    </source>
</evidence>
<keyword evidence="3" id="KW-0863">Zinc-finger</keyword>
<feature type="compositionally biased region" description="Basic and acidic residues" evidence="6">
    <location>
        <begin position="79"/>
        <end position="91"/>
    </location>
</feature>
<name>A0A814L8V5_9BILA</name>
<evidence type="ECO:0000256" key="2">
    <source>
        <dbReference type="ARBA" id="ARBA00022723"/>
    </source>
</evidence>
<feature type="domain" description="Replication protein A OB" evidence="7">
    <location>
        <begin position="722"/>
        <end position="812"/>
    </location>
</feature>
<protein>
    <recommendedName>
        <fullName evidence="7">Replication protein A OB domain-containing protein</fullName>
    </recommendedName>
</protein>
<sequence length="849" mass="97708">MDKGYSFILKAYKNTESDNWETRLRVECQGSNFVEEFFGFSFLANTRLEAPKTLKRKRDSSKDRDDTGEIIEDAMLSDLNDKSFESEREPTELSESSECEIKRTSLLKSVEYDIMKNIQQPSGNLNPTGTSRISISHIERGNKDQNIYANTHSTPTSSRYIYSEDSAVFKTPFPPSKGRIKDLCKVYHKVGKECKGNPIKRTTPSKHNHVFIDMSKFVIPVEFKKNPNLTSDSDISSSGLDYTICSILDFKIEDDQLKFCVGWRLHSNFEPEYYQSTDEPFENVYGTATESIAEMLKHLDDKEEKDFIDWMKRKKPEESTNKLVEENIELRQTNLLLEEENTKLKNNLDELQPQRSNAEIATINFQHNETRDDQVENQNAESKKAPRYSLISTILEEENNSYSEEIEDNTKLRINKTSSSIEEENMLVEIGTEKLVVEDSLNLSNNEEENLSAIVVQTRSDNYLNESAFQKIFSEENLKYGILLSDGREEVTVTIDESLKDLFDRNESGRFLQEGSVIMVNEIKILSIRDLLNKEELQQETDKNKKIICLGISILSEIEKETKKDIHKEASHSISELNLFLTKSAWCIKAKLVSKSLIREFENRTNGTKGIFQRFLFLDNSGQIEAVCFNDLCKDKNIECLSVNKTYLIENGELKKARSNIKAWPNSLTVDYDIMFTNMTTISECDEIELIFHEDNISDIKSNGNENSLLKTNTKNDKFTNLSKLLTMKAESIVDVLGIITEVGPLKKLANKSNLSIRNVKIIDRSNFEINVAFWGKQAENFDKKVGSCLQLNKASLSNFNGISLSVVRFTEFFEQKMEYDIDIVTELLCWYEDRKKVSPNKRKRKELE</sequence>
<accession>A0A814L8V5</accession>
<dbReference type="InterPro" id="IPR012340">
    <property type="entry name" value="NA-bd_OB-fold"/>
</dbReference>
<evidence type="ECO:0000256" key="1">
    <source>
        <dbReference type="ARBA" id="ARBA00005690"/>
    </source>
</evidence>
<reference evidence="8" key="1">
    <citation type="submission" date="2021-02" db="EMBL/GenBank/DDBJ databases">
        <authorList>
            <person name="Nowell W R."/>
        </authorList>
    </citation>
    <scope>NUCLEOTIDE SEQUENCE</scope>
    <source>
        <strain evidence="8">Ploen Becks lab</strain>
    </source>
</reference>
<keyword evidence="5" id="KW-0238">DNA-binding</keyword>
<comment type="similarity">
    <text evidence="1">Belongs to the replication factor A protein 1 family.</text>
</comment>
<evidence type="ECO:0000313" key="8">
    <source>
        <dbReference type="EMBL" id="CAF1061815.1"/>
    </source>
</evidence>
<feature type="region of interest" description="Disordered" evidence="6">
    <location>
        <begin position="53"/>
        <end position="72"/>
    </location>
</feature>
<dbReference type="Gene3D" id="2.40.50.140">
    <property type="entry name" value="Nucleic acid-binding proteins"/>
    <property type="match status" value="2"/>
</dbReference>
<dbReference type="Proteomes" id="UP000663879">
    <property type="component" value="Unassembled WGS sequence"/>
</dbReference>
<dbReference type="AlphaFoldDB" id="A0A814L8V5"/>
<dbReference type="InterPro" id="IPR031657">
    <property type="entry name" value="REPA_OB_2"/>
</dbReference>
<dbReference type="OrthoDB" id="1751331at2759"/>
<gene>
    <name evidence="8" type="ORF">OXX778_LOCUS19320</name>
</gene>
<keyword evidence="2" id="KW-0479">Metal-binding</keyword>
<organism evidence="8 9">
    <name type="scientific">Brachionus calyciflorus</name>
    <dbReference type="NCBI Taxonomy" id="104777"/>
    <lineage>
        <taxon>Eukaryota</taxon>
        <taxon>Metazoa</taxon>
        <taxon>Spiralia</taxon>
        <taxon>Gnathifera</taxon>
        <taxon>Rotifera</taxon>
        <taxon>Eurotatoria</taxon>
        <taxon>Monogononta</taxon>
        <taxon>Pseudotrocha</taxon>
        <taxon>Ploima</taxon>
        <taxon>Brachionidae</taxon>
        <taxon>Brachionus</taxon>
    </lineage>
</organism>